<feature type="coiled-coil region" evidence="1">
    <location>
        <begin position="378"/>
        <end position="452"/>
    </location>
</feature>
<reference evidence="4 5" key="1">
    <citation type="journal article" date="2015" name="Stand. Genomic Sci.">
        <title>Genomic Encyclopedia of Bacterial and Archaeal Type Strains, Phase III: the genomes of soil and plant-associated and newly described type strains.</title>
        <authorList>
            <person name="Whitman W.B."/>
            <person name="Woyke T."/>
            <person name="Klenk H.P."/>
            <person name="Zhou Y."/>
            <person name="Lilburn T.G."/>
            <person name="Beck B.J."/>
            <person name="De Vos P."/>
            <person name="Vandamme P."/>
            <person name="Eisen J.A."/>
            <person name="Garrity G."/>
            <person name="Hugenholtz P."/>
            <person name="Kyrpides N.C."/>
        </authorList>
    </citation>
    <scope>NUCLEOTIDE SEQUENCE [LARGE SCALE GENOMIC DNA]</scope>
    <source>
        <strain evidence="4 5">CGMCC 1.10115</strain>
    </source>
</reference>
<evidence type="ECO:0000256" key="1">
    <source>
        <dbReference type="SAM" id="Coils"/>
    </source>
</evidence>
<keyword evidence="2" id="KW-0812">Transmembrane</keyword>
<proteinExistence type="predicted"/>
<feature type="domain" description="YhaN AAA" evidence="3">
    <location>
        <begin position="1"/>
        <end position="207"/>
    </location>
</feature>
<protein>
    <submittedName>
        <fullName evidence="4">Uncharacterized protein YhaN</fullName>
    </submittedName>
</protein>
<dbReference type="OrthoDB" id="9764467at2"/>
<name>A0A562JPE5_9BACI</name>
<gene>
    <name evidence="4" type="ORF">IQ19_03276</name>
</gene>
<dbReference type="Proteomes" id="UP000318667">
    <property type="component" value="Unassembled WGS sequence"/>
</dbReference>
<comment type="caution">
    <text evidence="4">The sequence shown here is derived from an EMBL/GenBank/DDBJ whole genome shotgun (WGS) entry which is preliminary data.</text>
</comment>
<dbReference type="EMBL" id="VLKI01000009">
    <property type="protein sequence ID" value="TWH85040.1"/>
    <property type="molecule type" value="Genomic_DNA"/>
</dbReference>
<dbReference type="AlphaFoldDB" id="A0A562JPE5"/>
<dbReference type="PANTHER" id="PTHR41259">
    <property type="entry name" value="DOUBLE-STRAND BREAK REPAIR RAD50 ATPASE, PUTATIVE-RELATED"/>
    <property type="match status" value="1"/>
</dbReference>
<dbReference type="SUPFAM" id="SSF52540">
    <property type="entry name" value="P-loop containing nucleoside triphosphate hydrolases"/>
    <property type="match status" value="1"/>
</dbReference>
<evidence type="ECO:0000259" key="3">
    <source>
        <dbReference type="Pfam" id="PF13514"/>
    </source>
</evidence>
<keyword evidence="1" id="KW-0175">Coiled coil</keyword>
<dbReference type="InterPro" id="IPR038734">
    <property type="entry name" value="YhaN_AAA"/>
</dbReference>
<feature type="transmembrane region" description="Helical" evidence="2">
    <location>
        <begin position="476"/>
        <end position="493"/>
    </location>
</feature>
<dbReference type="RefSeq" id="WP_144543355.1">
    <property type="nucleotide sequence ID" value="NZ_CBCSDC010000007.1"/>
</dbReference>
<feature type="coiled-coil region" evidence="1">
    <location>
        <begin position="180"/>
        <end position="234"/>
    </location>
</feature>
<sequence length="999" mass="115241">MKITDIHIYGYGKLTDFSLSDIQSFQVIYGENEAGKSTIMSFIHSILFGFPTKLQSELRYEPKDGAKYGGRLTAFFPGAGKAVIERVKGKAAGDVSVVLADGTRGGEELLSELLHHVDKSLFQSIFSFNIHGLQNINQMKGEDLGRYLFSAGSLGTDQLVTAENALQKELENRFKPNGKKPSLNVKLKQLKQLHQELKKAEQQNEQYWTLLHEKETLEKKITRMHDDQQHIQQELLRLKEWQEIFPLIAEERELKREREQFKDISFPADGLAMIEKLESLIHPLEARKTSLEARIGTLEKELEKNKPDHALLEKEPQINAAVEGIPLLEKLRQEESELSLKLANLSEEILILHEKLHLQTDERQLEAIDTSVFMKEKVNKAQMRHSRLLTKKQELDERFNEEKSALEDIESKMDGLKEQILTEAERAAIKEKLSLSADRHLLEKELQDTKERLLFLHKAEEIERKNSSEKRKQEKAQLFIFGILFAALSGWGLWSQTWVLAFAGLIGIAFCGFMVYKKQQGENDNFIKDEIRALAEKESLLMDKLKQPDIQHAAKLEAQLKRDSELQSQFLQYKFQLGLANEKYEKVIASFEKWEKEYADLDKEMIGLGNLLFLSVEISKSHLPEAFGLIEQLKALYREKNYVMERKAAAARGVKEKLIHFHSLKELLEEQQGSVQEVSYLLRKRLKEETEKHIKLAERKTKLYELKDEYSTVLAELGHFKKEYGQRLALAGTETAEEYREKGIAAQKLARLDEQIKQIAKQINMHSFSQDEIDQYMNVENPLLAIRALSEELNKLHDSIPTLQSSLAEVKYEIQLLEEGGTYAELLHKFALLKAEFEEEAREWAKYAAAKDILEKTISSFKNERLPKMLDKAEEYLSYLTNGNYVRIYPKEEGNGFLIESKEGPTFEAKELSQATAEQIYVSLRLALAMTIYGKHPFPIIIDDSFVNFDHVRTGKIISLLKNLPDRQILFFTCHKHLLSYFQQEQIKSVMKEKLPVQL</sequence>
<accession>A0A562JPE5</accession>
<dbReference type="Pfam" id="PF13514">
    <property type="entry name" value="AAA_27"/>
    <property type="match status" value="1"/>
</dbReference>
<evidence type="ECO:0000256" key="2">
    <source>
        <dbReference type="SAM" id="Phobius"/>
    </source>
</evidence>
<keyword evidence="5" id="KW-1185">Reference proteome</keyword>
<keyword evidence="2" id="KW-0472">Membrane</keyword>
<dbReference type="Gene3D" id="3.40.50.300">
    <property type="entry name" value="P-loop containing nucleotide triphosphate hydrolases"/>
    <property type="match status" value="2"/>
</dbReference>
<dbReference type="InterPro" id="IPR027417">
    <property type="entry name" value="P-loop_NTPase"/>
</dbReference>
<evidence type="ECO:0000313" key="5">
    <source>
        <dbReference type="Proteomes" id="UP000318667"/>
    </source>
</evidence>
<dbReference type="GeneID" id="65404428"/>
<evidence type="ECO:0000313" key="4">
    <source>
        <dbReference type="EMBL" id="TWH85040.1"/>
    </source>
</evidence>
<feature type="transmembrane region" description="Helical" evidence="2">
    <location>
        <begin position="499"/>
        <end position="516"/>
    </location>
</feature>
<keyword evidence="2" id="KW-1133">Transmembrane helix</keyword>
<organism evidence="4 5">
    <name type="scientific">Cytobacillus oceanisediminis</name>
    <dbReference type="NCBI Taxonomy" id="665099"/>
    <lineage>
        <taxon>Bacteria</taxon>
        <taxon>Bacillati</taxon>
        <taxon>Bacillota</taxon>
        <taxon>Bacilli</taxon>
        <taxon>Bacillales</taxon>
        <taxon>Bacillaceae</taxon>
        <taxon>Cytobacillus</taxon>
    </lineage>
</organism>
<dbReference type="PANTHER" id="PTHR41259:SF1">
    <property type="entry name" value="DOUBLE-STRAND BREAK REPAIR RAD50 ATPASE, PUTATIVE-RELATED"/>
    <property type="match status" value="1"/>
</dbReference>